<proteinExistence type="inferred from homology"/>
<evidence type="ECO:0000256" key="3">
    <source>
        <dbReference type="SAM" id="MobiDB-lite"/>
    </source>
</evidence>
<name>A0A226EJ27_FOLCA</name>
<dbReference type="Pfam" id="PF05276">
    <property type="entry name" value="SH3BP5"/>
    <property type="match status" value="1"/>
</dbReference>
<comment type="caution">
    <text evidence="4">The sequence shown here is derived from an EMBL/GenBank/DDBJ whole genome shotgun (WGS) entry which is preliminary data.</text>
</comment>
<evidence type="ECO:0000313" key="5">
    <source>
        <dbReference type="Proteomes" id="UP000198287"/>
    </source>
</evidence>
<dbReference type="AlphaFoldDB" id="A0A226EJ27"/>
<feature type="region of interest" description="Disordered" evidence="3">
    <location>
        <begin position="238"/>
        <end position="280"/>
    </location>
</feature>
<keyword evidence="2" id="KW-0175">Coiled coil</keyword>
<dbReference type="GO" id="GO:0035556">
    <property type="term" value="P:intracellular signal transduction"/>
    <property type="evidence" value="ECO:0007669"/>
    <property type="project" value="InterPro"/>
</dbReference>
<dbReference type="Proteomes" id="UP000198287">
    <property type="component" value="Unassembled WGS sequence"/>
</dbReference>
<accession>A0A226EJ27</accession>
<gene>
    <name evidence="4" type="ORF">Fcan01_07932</name>
</gene>
<dbReference type="STRING" id="158441.A0A226EJ27"/>
<dbReference type="GO" id="GO:0005737">
    <property type="term" value="C:cytoplasm"/>
    <property type="evidence" value="ECO:0007669"/>
    <property type="project" value="TreeGrafter"/>
</dbReference>
<reference evidence="4 5" key="1">
    <citation type="submission" date="2015-12" db="EMBL/GenBank/DDBJ databases">
        <title>The genome of Folsomia candida.</title>
        <authorList>
            <person name="Faddeeva A."/>
            <person name="Derks M.F."/>
            <person name="Anvar Y."/>
            <person name="Smit S."/>
            <person name="Van Straalen N."/>
            <person name="Roelofs D."/>
        </authorList>
    </citation>
    <scope>NUCLEOTIDE SEQUENCE [LARGE SCALE GENOMIC DNA]</scope>
    <source>
        <strain evidence="4 5">VU population</strain>
        <tissue evidence="4">Whole body</tissue>
    </source>
</reference>
<organism evidence="4 5">
    <name type="scientific">Folsomia candida</name>
    <name type="common">Springtail</name>
    <dbReference type="NCBI Taxonomy" id="158441"/>
    <lineage>
        <taxon>Eukaryota</taxon>
        <taxon>Metazoa</taxon>
        <taxon>Ecdysozoa</taxon>
        <taxon>Arthropoda</taxon>
        <taxon>Hexapoda</taxon>
        <taxon>Collembola</taxon>
        <taxon>Entomobryomorpha</taxon>
        <taxon>Isotomoidea</taxon>
        <taxon>Isotomidae</taxon>
        <taxon>Proisotominae</taxon>
        <taxon>Folsomia</taxon>
    </lineage>
</organism>
<protein>
    <submittedName>
        <fullName evidence="4">SH3 domain-binding protein 5</fullName>
    </submittedName>
</protein>
<evidence type="ECO:0000256" key="1">
    <source>
        <dbReference type="ARBA" id="ARBA00007796"/>
    </source>
</evidence>
<evidence type="ECO:0000256" key="2">
    <source>
        <dbReference type="ARBA" id="ARBA00023054"/>
    </source>
</evidence>
<feature type="compositionally biased region" description="Basic and acidic residues" evidence="3">
    <location>
        <begin position="21"/>
        <end position="31"/>
    </location>
</feature>
<dbReference type="GO" id="GO:0004860">
    <property type="term" value="F:protein kinase inhibitor activity"/>
    <property type="evidence" value="ECO:0007669"/>
    <property type="project" value="TreeGrafter"/>
</dbReference>
<dbReference type="PANTHER" id="PTHR19423">
    <property type="entry name" value="SH3 DOMAIN-BINDING PROTEIN 5"/>
    <property type="match status" value="1"/>
</dbReference>
<dbReference type="PANTHER" id="PTHR19423:SF1">
    <property type="entry name" value="SH3 DOMAIN-BINDING PROTEIN 5"/>
    <property type="match status" value="1"/>
</dbReference>
<comment type="similarity">
    <text evidence="1">Belongs to the SH3BP5 family.</text>
</comment>
<feature type="compositionally biased region" description="Basic and acidic residues" evidence="3">
    <location>
        <begin position="1"/>
        <end position="12"/>
    </location>
</feature>
<dbReference type="OrthoDB" id="446789at2759"/>
<evidence type="ECO:0000313" key="4">
    <source>
        <dbReference type="EMBL" id="OXA57117.1"/>
    </source>
</evidence>
<sequence>MDKNHSSCDRGSAKSSSAEELDPRIHTELEKLNSSTDQINKVEKELEETNEQFRILLSAHAGGLEKLMKKLGSSVIDKARPFYVAKEEAESLQKKCLETAVQFQRANDIHREARKSVQLAEGRYNKESHFDGACQEVLNHLTSNVMEAEKQKSTLTDTHRTLSDKFFEAEKKVHELEKLLHKEIVRTKPYFIQKNSLNSTLNDLRSRTMKLYNDRSLAKRAYSDALYNLERISEEIHRMRNRTPGEGAEEEEKQQHEEQAQDQQQQLSLEDEPNQQQVDE</sequence>
<dbReference type="EMBL" id="LNIX01000003">
    <property type="protein sequence ID" value="OXA57117.1"/>
    <property type="molecule type" value="Genomic_DNA"/>
</dbReference>
<dbReference type="OMA" id="DINSYEM"/>
<dbReference type="InterPro" id="IPR007940">
    <property type="entry name" value="SH3BP5"/>
</dbReference>
<feature type="region of interest" description="Disordered" evidence="3">
    <location>
        <begin position="1"/>
        <end position="37"/>
    </location>
</feature>
<feature type="compositionally biased region" description="Acidic residues" evidence="3">
    <location>
        <begin position="269"/>
        <end position="280"/>
    </location>
</feature>
<keyword evidence="5" id="KW-1185">Reference proteome</keyword>